<dbReference type="RefSeq" id="WP_246439801.1">
    <property type="nucleotide sequence ID" value="NZ_JACHGF010000002.1"/>
</dbReference>
<comment type="caution">
    <text evidence="1">The sequence shown here is derived from an EMBL/GenBank/DDBJ whole genome shotgun (WGS) entry which is preliminary data.</text>
</comment>
<organism evidence="1 2">
    <name type="scientific">Rhabdobacter roseus</name>
    <dbReference type="NCBI Taxonomy" id="1655419"/>
    <lineage>
        <taxon>Bacteria</taxon>
        <taxon>Pseudomonadati</taxon>
        <taxon>Bacteroidota</taxon>
        <taxon>Cytophagia</taxon>
        <taxon>Cytophagales</taxon>
        <taxon>Cytophagaceae</taxon>
        <taxon>Rhabdobacter</taxon>
    </lineage>
</organism>
<reference evidence="1 2" key="1">
    <citation type="submission" date="2020-08" db="EMBL/GenBank/DDBJ databases">
        <title>Genomic Encyclopedia of Type Strains, Phase IV (KMG-IV): sequencing the most valuable type-strain genomes for metagenomic binning, comparative biology and taxonomic classification.</title>
        <authorList>
            <person name="Goeker M."/>
        </authorList>
    </citation>
    <scope>NUCLEOTIDE SEQUENCE [LARGE SCALE GENOMIC DNA]</scope>
    <source>
        <strain evidence="1 2">DSM 105074</strain>
    </source>
</reference>
<dbReference type="Gene3D" id="2.60.40.1120">
    <property type="entry name" value="Carboxypeptidase-like, regulatory domain"/>
    <property type="match status" value="1"/>
</dbReference>
<proteinExistence type="predicted"/>
<dbReference type="AlphaFoldDB" id="A0A840TP88"/>
<dbReference type="EMBL" id="JACHGF010000002">
    <property type="protein sequence ID" value="MBB5283557.1"/>
    <property type="molecule type" value="Genomic_DNA"/>
</dbReference>
<name>A0A840TP88_9BACT</name>
<dbReference type="InterPro" id="IPR008969">
    <property type="entry name" value="CarboxyPept-like_regulatory"/>
</dbReference>
<evidence type="ECO:0000313" key="1">
    <source>
        <dbReference type="EMBL" id="MBB5283557.1"/>
    </source>
</evidence>
<evidence type="ECO:0000313" key="2">
    <source>
        <dbReference type="Proteomes" id="UP000557307"/>
    </source>
</evidence>
<sequence length="608" mass="66609">MNQTFTLLKKGRMVAAFMLLPYLLYGQGILTRTVSVNVRQQPVSEVLRLMSEQGHFYFSYNSSLVPSDSLVTLQATKPVKQVLDLLFKNKFQYKEKGEYLIILPAPKERVVYVSGRVIDLETNQPVDYASVYVRQQLVSTLSADDGSFRLRLRDKTFPLSLTVSKVGYGDTTLVLKEQLPDSLAIGISTRAIELDPMVVRYSDGASTWLGRRLLSRRQRLQGRNISSFFVALPYQTSLVPGLGTHGRMSAQVVNKFSLNMLGGYTAGVNGLEIAGGFNITKKDVRYLQIAGALNIVSGHVRGVQIAGLLNHVLDSVQGVQVSGVANIAKQDLRGAQLSGAFNRAASTLHGVQVSSGFNLLRGQGQGLQLSAGLNHAGGIFRGLQLTAGINRVAQDMHGAQVTALANLSKTNLHGLQLGVFNYAKNLQGVQIGIINRADSSSGYSIGLFNFIKKNSASSLSLFATEVIPYNLAWKMGTPRFYSYLFVGAAPGPAARAYTVGFGVGKEWRLARRLDLLTELSQQNIYLGTWQDLPTMYRVQPSLSYKLGKQVRVFAGPAWSLFQLNATTEGTLGYKKLPLTTYPGFNLGPQLSSWLGWQAGLSWRYGRMI</sequence>
<dbReference type="SUPFAM" id="SSF49464">
    <property type="entry name" value="Carboxypeptidase regulatory domain-like"/>
    <property type="match status" value="1"/>
</dbReference>
<keyword evidence="2" id="KW-1185">Reference proteome</keyword>
<dbReference type="Proteomes" id="UP000557307">
    <property type="component" value="Unassembled WGS sequence"/>
</dbReference>
<evidence type="ECO:0008006" key="3">
    <source>
        <dbReference type="Google" id="ProtNLM"/>
    </source>
</evidence>
<gene>
    <name evidence="1" type="ORF">HNQ92_001683</name>
</gene>
<protein>
    <recommendedName>
        <fullName evidence="3">Carboxypeptidase-like regulatory domain-containing protein</fullName>
    </recommendedName>
</protein>
<accession>A0A840TP88</accession>
<dbReference type="Pfam" id="PF13715">
    <property type="entry name" value="CarbopepD_reg_2"/>
    <property type="match status" value="1"/>
</dbReference>